<protein>
    <recommendedName>
        <fullName evidence="1">UPF0398 protein IV80_GL000184</fullName>
    </recommendedName>
</protein>
<dbReference type="PATRIC" id="fig|319652.3.peg.186"/>
<organism evidence="2 3">
    <name type="scientific">Pediococcus cellicola</name>
    <dbReference type="NCBI Taxonomy" id="319652"/>
    <lineage>
        <taxon>Bacteria</taxon>
        <taxon>Bacillati</taxon>
        <taxon>Bacillota</taxon>
        <taxon>Bacilli</taxon>
        <taxon>Lactobacillales</taxon>
        <taxon>Lactobacillaceae</taxon>
        <taxon>Pediococcus</taxon>
    </lineage>
</organism>
<name>A0A0R2IR30_9LACO</name>
<accession>A0A0R2IR30</accession>
<evidence type="ECO:0000313" key="3">
    <source>
        <dbReference type="Proteomes" id="UP000051568"/>
    </source>
</evidence>
<sequence length="189" mass="22250">MSRIWITGYRSYELTVFDDKDPKRLVIQYVLKQALKNRIESGADWLITGAQMGIEQWATEAGYELKHEYPEFQIAIMLPFTEFGQQWNEANQAKLSETLAKADFNESISHHPYQSPQQLKTYQHFMLTHTDEAILVYDPEHPGKTKYDYDVIQKWRDSHPYPLELIDMDDLQDAAQEYAENQNNSFHLD</sequence>
<dbReference type="Gene3D" id="3.40.50.450">
    <property type="match status" value="1"/>
</dbReference>
<dbReference type="STRING" id="319652.IV80_GL000184"/>
<dbReference type="NCBIfam" id="NF010181">
    <property type="entry name" value="PRK13660.1"/>
    <property type="match status" value="1"/>
</dbReference>
<dbReference type="AlphaFoldDB" id="A0A0R2IR30"/>
<keyword evidence="3" id="KW-1185">Reference proteome</keyword>
<gene>
    <name evidence="2" type="ORF">IV80_GL000184</name>
</gene>
<dbReference type="Pfam" id="PF06908">
    <property type="entry name" value="YpsA"/>
    <property type="match status" value="1"/>
</dbReference>
<dbReference type="PANTHER" id="PTHR38440:SF1">
    <property type="entry name" value="UPF0398 PROTEIN SPR0331"/>
    <property type="match status" value="1"/>
</dbReference>
<comment type="similarity">
    <text evidence="1">Belongs to the UPF0398 family.</text>
</comment>
<dbReference type="PANTHER" id="PTHR38440">
    <property type="entry name" value="UPF0398 PROTEIN YPSA"/>
    <property type="match status" value="1"/>
</dbReference>
<dbReference type="OrthoDB" id="2301957at2"/>
<reference evidence="2 3" key="1">
    <citation type="journal article" date="2015" name="Genome Announc.">
        <title>Expanding the biotechnology potential of lactobacilli through comparative genomics of 213 strains and associated genera.</title>
        <authorList>
            <person name="Sun Z."/>
            <person name="Harris H.M."/>
            <person name="McCann A."/>
            <person name="Guo C."/>
            <person name="Argimon S."/>
            <person name="Zhang W."/>
            <person name="Yang X."/>
            <person name="Jeffery I.B."/>
            <person name="Cooney J.C."/>
            <person name="Kagawa T.F."/>
            <person name="Liu W."/>
            <person name="Song Y."/>
            <person name="Salvetti E."/>
            <person name="Wrobel A."/>
            <person name="Rasinkangas P."/>
            <person name="Parkhill J."/>
            <person name="Rea M.C."/>
            <person name="O'Sullivan O."/>
            <person name="Ritari J."/>
            <person name="Douillard F.P."/>
            <person name="Paul Ross R."/>
            <person name="Yang R."/>
            <person name="Briner A.E."/>
            <person name="Felis G.E."/>
            <person name="de Vos W.M."/>
            <person name="Barrangou R."/>
            <person name="Klaenhammer T.R."/>
            <person name="Caufield P.W."/>
            <person name="Cui Y."/>
            <person name="Zhang H."/>
            <person name="O'Toole P.W."/>
        </authorList>
    </citation>
    <scope>NUCLEOTIDE SEQUENCE [LARGE SCALE GENOMIC DNA]</scope>
    <source>
        <strain evidence="2 3">DSM 17757</strain>
    </source>
</reference>
<dbReference type="SUPFAM" id="SSF102405">
    <property type="entry name" value="MCP/YpsA-like"/>
    <property type="match status" value="1"/>
</dbReference>
<proteinExistence type="inferred from homology"/>
<dbReference type="HAMAP" id="MF_01575">
    <property type="entry name" value="UPF0398"/>
    <property type="match status" value="1"/>
</dbReference>
<evidence type="ECO:0000256" key="1">
    <source>
        <dbReference type="HAMAP-Rule" id="MF_01575"/>
    </source>
</evidence>
<dbReference type="Proteomes" id="UP000051568">
    <property type="component" value="Unassembled WGS sequence"/>
</dbReference>
<evidence type="ECO:0000313" key="2">
    <source>
        <dbReference type="EMBL" id="KRN67641.1"/>
    </source>
</evidence>
<dbReference type="RefSeq" id="WP_057748162.1">
    <property type="nucleotide sequence ID" value="NZ_BJVH01000001.1"/>
</dbReference>
<dbReference type="EMBL" id="JQBR01000001">
    <property type="protein sequence ID" value="KRN67641.1"/>
    <property type="molecule type" value="Genomic_DNA"/>
</dbReference>
<dbReference type="InterPro" id="IPR010697">
    <property type="entry name" value="YspA"/>
</dbReference>
<dbReference type="PIRSF" id="PIRSF021290">
    <property type="entry name" value="DUF1273"/>
    <property type="match status" value="1"/>
</dbReference>
<comment type="caution">
    <text evidence="2">The sequence shown here is derived from an EMBL/GenBank/DDBJ whole genome shotgun (WGS) entry which is preliminary data.</text>
</comment>